<dbReference type="PANTHER" id="PTHR30221">
    <property type="entry name" value="SMALL-CONDUCTANCE MECHANOSENSITIVE CHANNEL"/>
    <property type="match status" value="1"/>
</dbReference>
<dbReference type="EMBL" id="JXQK01000008">
    <property type="protein sequence ID" value="KIP64919.1"/>
    <property type="molecule type" value="Genomic_DNA"/>
</dbReference>
<dbReference type="PROSITE" id="PS51257">
    <property type="entry name" value="PROKAR_LIPOPROTEIN"/>
    <property type="match status" value="1"/>
</dbReference>
<name>A0A0D0IX12_9BACT</name>
<evidence type="ECO:0000256" key="8">
    <source>
        <dbReference type="SAM" id="SignalP"/>
    </source>
</evidence>
<evidence type="ECO:0000256" key="6">
    <source>
        <dbReference type="ARBA" id="ARBA00023136"/>
    </source>
</evidence>
<dbReference type="Pfam" id="PF21082">
    <property type="entry name" value="MS_channel_3rd"/>
    <property type="match status" value="1"/>
</dbReference>
<sequence length="781" mass="89760">MKKRLFLLFLFAITITISCNAVLKEKDLDNTLSILRNELTTYHQEQKKRQMKYKNSSELIRKNLFSILAKSNQNALMLYSQKPEYVFDLAYACHEATDQFSNFRKSSLPFRSYITQLDSEIARYDSLVNSLSSMPTFALSDKAKVNRNVCLTLAVSIRNNMTENKSMLQDYIKYYNLTENHLKSLNDYANGRYSEIQNNIFRNGGENYFSILANLGTQVSKTTETVNDKYRSSKKLHSQWDSRMIFGLFVSILFYGIIAILLNMLAIRFLMPKKFRSEQFMLKRPCIMMATSTITFAILIGIIRSTVNQNFITMASNLLVEYAWLLGVILISLLLRVDGKQIKSAFRIYSPLTLVGFIVITFRITLVPNDLVNLIFPPVLLLCTLWQWNVIRRHNEKIPRSDMFLTYISLLVFATSVVCSWIGFTLLSVQMLIWWIMQLTCILTISCLASWMSEYAAKHHLEEKPINKTWIYRLLLKVIIPLMAISSILISIYWAADVFNLSDQMMRIFTTRFIDVSNFSVSISSIATVLALWFVFAYISYITIEFMRLHLMNIDSRTAASRNVMGKNIVQVVVWGTWLLISLTILHVSNTWLVVVSGGLSTGVGFASKDILENIYYGISLMAGRINIGDWIECDGTRGKVSSISYTSTMIEATDGSVIAFQNSQLFTKNYKNLTRNHGYELSVVNFGVGYGTNVERMKKVVTDAIEKLHIPYIDKEKQPSVLFKEFGDNSINFKFVCWVDVTKQVVTESMIMESIYNTLNENDIEMPFPKRDVYIKEMAK</sequence>
<feature type="transmembrane region" description="Helical" evidence="7">
    <location>
        <begin position="403"/>
        <end position="426"/>
    </location>
</feature>
<feature type="transmembrane region" description="Helical" evidence="7">
    <location>
        <begin position="244"/>
        <end position="265"/>
    </location>
</feature>
<dbReference type="InterPro" id="IPR045275">
    <property type="entry name" value="MscS_archaea/bacteria_type"/>
</dbReference>
<comment type="caution">
    <text evidence="11">The sequence shown here is derived from an EMBL/GenBank/DDBJ whole genome shotgun (WGS) entry which is preliminary data.</text>
</comment>
<proteinExistence type="inferred from homology"/>
<evidence type="ECO:0000256" key="5">
    <source>
        <dbReference type="ARBA" id="ARBA00022989"/>
    </source>
</evidence>
<evidence type="ECO:0000256" key="2">
    <source>
        <dbReference type="ARBA" id="ARBA00008017"/>
    </source>
</evidence>
<feature type="transmembrane region" description="Helical" evidence="7">
    <location>
        <begin position="311"/>
        <end position="334"/>
    </location>
</feature>
<feature type="transmembrane region" description="Helical" evidence="7">
    <location>
        <begin position="516"/>
        <end position="544"/>
    </location>
</feature>
<dbReference type="InterPro" id="IPR006685">
    <property type="entry name" value="MscS_channel_2nd"/>
</dbReference>
<evidence type="ECO:0000256" key="1">
    <source>
        <dbReference type="ARBA" id="ARBA00004651"/>
    </source>
</evidence>
<dbReference type="InterPro" id="IPR049278">
    <property type="entry name" value="MS_channel_C"/>
</dbReference>
<dbReference type="Gene3D" id="2.30.30.60">
    <property type="match status" value="1"/>
</dbReference>
<dbReference type="InterPro" id="IPR023408">
    <property type="entry name" value="MscS_beta-dom_sf"/>
</dbReference>
<dbReference type="Pfam" id="PF00924">
    <property type="entry name" value="MS_channel_2nd"/>
    <property type="match status" value="1"/>
</dbReference>
<feature type="transmembrane region" description="Helical" evidence="7">
    <location>
        <begin position="474"/>
        <end position="496"/>
    </location>
</feature>
<evidence type="ECO:0000259" key="10">
    <source>
        <dbReference type="Pfam" id="PF21082"/>
    </source>
</evidence>
<feature type="transmembrane region" description="Helical" evidence="7">
    <location>
        <begin position="286"/>
        <end position="305"/>
    </location>
</feature>
<dbReference type="InterPro" id="IPR010920">
    <property type="entry name" value="LSM_dom_sf"/>
</dbReference>
<dbReference type="RefSeq" id="WP_042517179.1">
    <property type="nucleotide sequence ID" value="NZ_JXQJ01000062.1"/>
</dbReference>
<organism evidence="11 12">
    <name type="scientific">Prevotella pectinovora</name>
    <dbReference type="NCBI Taxonomy" id="1602169"/>
    <lineage>
        <taxon>Bacteria</taxon>
        <taxon>Pseudomonadati</taxon>
        <taxon>Bacteroidota</taxon>
        <taxon>Bacteroidia</taxon>
        <taxon>Bacteroidales</taxon>
        <taxon>Prevotellaceae</taxon>
        <taxon>Prevotella</taxon>
    </lineage>
</organism>
<dbReference type="InterPro" id="IPR011066">
    <property type="entry name" value="MscS_channel_C_sf"/>
</dbReference>
<reference evidence="11 12" key="1">
    <citation type="submission" date="2015-01" db="EMBL/GenBank/DDBJ databases">
        <title>Comparative genomics of non-oral Prevotella species.</title>
        <authorList>
            <person name="Accetto T."/>
            <person name="Nograsek B."/>
            <person name="Avgustin G."/>
        </authorList>
    </citation>
    <scope>NUCLEOTIDE SEQUENCE [LARGE SCALE GENOMIC DNA]</scope>
    <source>
        <strain evidence="11 12">P5-119</strain>
    </source>
</reference>
<dbReference type="Proteomes" id="UP000032046">
    <property type="component" value="Unassembled WGS sequence"/>
</dbReference>
<gene>
    <name evidence="11" type="ORF">ST44_00540</name>
</gene>
<comment type="subcellular location">
    <subcellularLocation>
        <location evidence="1">Cell membrane</location>
        <topology evidence="1">Multi-pass membrane protein</topology>
    </subcellularLocation>
</comment>
<feature type="transmembrane region" description="Helical" evidence="7">
    <location>
        <begin position="371"/>
        <end position="391"/>
    </location>
</feature>
<comment type="similarity">
    <text evidence="2">Belongs to the MscS (TC 1.A.23) family.</text>
</comment>
<keyword evidence="8" id="KW-0732">Signal</keyword>
<dbReference type="STRING" id="1602171.ST44_00540"/>
<evidence type="ECO:0000256" key="3">
    <source>
        <dbReference type="ARBA" id="ARBA00022475"/>
    </source>
</evidence>
<evidence type="ECO:0000313" key="12">
    <source>
        <dbReference type="Proteomes" id="UP000032046"/>
    </source>
</evidence>
<feature type="signal peptide" evidence="8">
    <location>
        <begin position="1"/>
        <end position="21"/>
    </location>
</feature>
<feature type="chain" id="PRO_5002230122" evidence="8">
    <location>
        <begin position="22"/>
        <end position="781"/>
    </location>
</feature>
<accession>A0A0D0IX12</accession>
<feature type="transmembrane region" description="Helical" evidence="7">
    <location>
        <begin position="432"/>
        <end position="453"/>
    </location>
</feature>
<dbReference type="Gene3D" id="1.10.287.1260">
    <property type="match status" value="1"/>
</dbReference>
<dbReference type="PANTHER" id="PTHR30221:SF1">
    <property type="entry name" value="SMALL-CONDUCTANCE MECHANOSENSITIVE CHANNEL"/>
    <property type="match status" value="1"/>
</dbReference>
<evidence type="ECO:0000313" key="11">
    <source>
        <dbReference type="EMBL" id="KIP64919.1"/>
    </source>
</evidence>
<feature type="transmembrane region" description="Helical" evidence="7">
    <location>
        <begin position="346"/>
        <end position="365"/>
    </location>
</feature>
<feature type="domain" description="Mechanosensitive ion channel MscS C-terminal" evidence="10">
    <location>
        <begin position="684"/>
        <end position="767"/>
    </location>
</feature>
<protein>
    <submittedName>
        <fullName evidence="11">Mechanosensitive ion channel protein</fullName>
    </submittedName>
</protein>
<dbReference type="Gene3D" id="3.30.70.100">
    <property type="match status" value="1"/>
</dbReference>
<evidence type="ECO:0000256" key="7">
    <source>
        <dbReference type="SAM" id="Phobius"/>
    </source>
</evidence>
<dbReference type="AlphaFoldDB" id="A0A0D0IX12"/>
<keyword evidence="6 7" id="KW-0472">Membrane</keyword>
<dbReference type="SUPFAM" id="SSF82689">
    <property type="entry name" value="Mechanosensitive channel protein MscS (YggB), C-terminal domain"/>
    <property type="match status" value="1"/>
</dbReference>
<dbReference type="GO" id="GO:0005886">
    <property type="term" value="C:plasma membrane"/>
    <property type="evidence" value="ECO:0007669"/>
    <property type="project" value="UniProtKB-SubCell"/>
</dbReference>
<feature type="domain" description="Mechanosensitive ion channel MscS" evidence="9">
    <location>
        <begin position="610"/>
        <end position="676"/>
    </location>
</feature>
<keyword evidence="3" id="KW-1003">Cell membrane</keyword>
<evidence type="ECO:0000259" key="9">
    <source>
        <dbReference type="Pfam" id="PF00924"/>
    </source>
</evidence>
<dbReference type="SUPFAM" id="SSF50182">
    <property type="entry name" value="Sm-like ribonucleoproteins"/>
    <property type="match status" value="1"/>
</dbReference>
<feature type="transmembrane region" description="Helical" evidence="7">
    <location>
        <begin position="565"/>
        <end position="586"/>
    </location>
</feature>
<keyword evidence="4 7" id="KW-0812">Transmembrane</keyword>
<keyword evidence="5 7" id="KW-1133">Transmembrane helix</keyword>
<evidence type="ECO:0000256" key="4">
    <source>
        <dbReference type="ARBA" id="ARBA00022692"/>
    </source>
</evidence>
<keyword evidence="12" id="KW-1185">Reference proteome</keyword>
<dbReference type="GO" id="GO:0008381">
    <property type="term" value="F:mechanosensitive monoatomic ion channel activity"/>
    <property type="evidence" value="ECO:0007669"/>
    <property type="project" value="InterPro"/>
</dbReference>